<evidence type="ECO:0000313" key="9">
    <source>
        <dbReference type="EMBL" id="MBD3325319.1"/>
    </source>
</evidence>
<evidence type="ECO:0000256" key="3">
    <source>
        <dbReference type="ARBA" id="ARBA00022801"/>
    </source>
</evidence>
<comment type="caution">
    <text evidence="9">The sequence shown here is derived from an EMBL/GenBank/DDBJ whole genome shotgun (WGS) entry which is preliminary data.</text>
</comment>
<keyword evidence="2" id="KW-0479">Metal-binding</keyword>
<keyword evidence="4 6" id="KW-0862">Zinc</keyword>
<keyword evidence="3 6" id="KW-0378">Hydrolase</keyword>
<dbReference type="Gene3D" id="3.30.2010.10">
    <property type="entry name" value="Metalloproteases ('zincins'), catalytic domain"/>
    <property type="match status" value="1"/>
</dbReference>
<dbReference type="AlphaFoldDB" id="A0A9D5Q5Z0"/>
<dbReference type="GO" id="GO:0046872">
    <property type="term" value="F:metal ion binding"/>
    <property type="evidence" value="ECO:0007669"/>
    <property type="project" value="UniProtKB-KW"/>
</dbReference>
<dbReference type="GO" id="GO:0051603">
    <property type="term" value="P:proteolysis involved in protein catabolic process"/>
    <property type="evidence" value="ECO:0007669"/>
    <property type="project" value="TreeGrafter"/>
</dbReference>
<feature type="chain" id="PRO_5038832975" evidence="7">
    <location>
        <begin position="20"/>
        <end position="261"/>
    </location>
</feature>
<evidence type="ECO:0000259" key="8">
    <source>
        <dbReference type="Pfam" id="PF01435"/>
    </source>
</evidence>
<keyword evidence="1 6" id="KW-0645">Protease</keyword>
<reference evidence="9" key="1">
    <citation type="submission" date="2019-11" db="EMBL/GenBank/DDBJ databases">
        <title>Microbial mats filling the niche in hypersaline microbial mats.</title>
        <authorList>
            <person name="Wong H.L."/>
            <person name="Macleod F.I."/>
            <person name="White R.A. III"/>
            <person name="Burns B.P."/>
        </authorList>
    </citation>
    <scope>NUCLEOTIDE SEQUENCE</scope>
    <source>
        <strain evidence="9">Rbin_158</strain>
    </source>
</reference>
<dbReference type="GO" id="GO:0016020">
    <property type="term" value="C:membrane"/>
    <property type="evidence" value="ECO:0007669"/>
    <property type="project" value="TreeGrafter"/>
</dbReference>
<organism evidence="9 10">
    <name type="scientific">candidate division KSB3 bacterium</name>
    <dbReference type="NCBI Taxonomy" id="2044937"/>
    <lineage>
        <taxon>Bacteria</taxon>
        <taxon>candidate division KSB3</taxon>
    </lineage>
</organism>
<dbReference type="CDD" id="cd07331">
    <property type="entry name" value="M48C_Oma1_like"/>
    <property type="match status" value="1"/>
</dbReference>
<evidence type="ECO:0000313" key="10">
    <source>
        <dbReference type="Proteomes" id="UP000649604"/>
    </source>
</evidence>
<protein>
    <submittedName>
        <fullName evidence="9">M48 family metalloprotease</fullName>
    </submittedName>
</protein>
<dbReference type="PANTHER" id="PTHR22726:SF1">
    <property type="entry name" value="METALLOENDOPEPTIDASE OMA1, MITOCHONDRIAL"/>
    <property type="match status" value="1"/>
</dbReference>
<dbReference type="GO" id="GO:0004222">
    <property type="term" value="F:metalloendopeptidase activity"/>
    <property type="evidence" value="ECO:0007669"/>
    <property type="project" value="InterPro"/>
</dbReference>
<keyword evidence="5 6" id="KW-0482">Metalloprotease</keyword>
<evidence type="ECO:0000256" key="1">
    <source>
        <dbReference type="ARBA" id="ARBA00022670"/>
    </source>
</evidence>
<evidence type="ECO:0000256" key="4">
    <source>
        <dbReference type="ARBA" id="ARBA00022833"/>
    </source>
</evidence>
<gene>
    <name evidence="9" type="ORF">GF339_12085</name>
</gene>
<sequence>MLSLLLAMLWLLSACSTVPITGRSQLNLIPDSQLLSMSYQQYDEFLQSHQVSRNTRQAQMVQRVGRDLQRAVERYFRRQNSLEAVEGYAWEFHLIESDDVNAWCMPGGKVVVYSGIMPIAQDETGLAVIMGHEIAHAIAEHGNERMSQALLVELGGVALSKALEEKPQMTRSLWLQAYGLGAQIGAILPYSRLHELEADRMGLIFMAMAGYDPHAAVAFWERMAAQGGPKPPEFLSTHPADRNRIAKIQDIIPEAMQYYNP</sequence>
<comment type="cofactor">
    <cofactor evidence="6">
        <name>Zn(2+)</name>
        <dbReference type="ChEBI" id="CHEBI:29105"/>
    </cofactor>
    <text evidence="6">Binds 1 zinc ion per subunit.</text>
</comment>
<comment type="similarity">
    <text evidence="6">Belongs to the peptidase M48 family.</text>
</comment>
<evidence type="ECO:0000256" key="6">
    <source>
        <dbReference type="RuleBase" id="RU003983"/>
    </source>
</evidence>
<feature type="domain" description="Peptidase M48" evidence="8">
    <location>
        <begin position="66"/>
        <end position="251"/>
    </location>
</feature>
<keyword evidence="7" id="KW-0732">Signal</keyword>
<name>A0A9D5Q5Z0_9BACT</name>
<accession>A0A9D5Q5Z0</accession>
<evidence type="ECO:0000256" key="2">
    <source>
        <dbReference type="ARBA" id="ARBA00022723"/>
    </source>
</evidence>
<dbReference type="InterPro" id="IPR051156">
    <property type="entry name" value="Mito/Outer_Membr_Metalloprot"/>
</dbReference>
<dbReference type="InterPro" id="IPR001915">
    <property type="entry name" value="Peptidase_M48"/>
</dbReference>
<dbReference type="Proteomes" id="UP000649604">
    <property type="component" value="Unassembled WGS sequence"/>
</dbReference>
<dbReference type="PANTHER" id="PTHR22726">
    <property type="entry name" value="METALLOENDOPEPTIDASE OMA1"/>
    <property type="match status" value="1"/>
</dbReference>
<dbReference type="EMBL" id="WJJP01000392">
    <property type="protein sequence ID" value="MBD3325319.1"/>
    <property type="molecule type" value="Genomic_DNA"/>
</dbReference>
<feature type="signal peptide" evidence="7">
    <location>
        <begin position="1"/>
        <end position="19"/>
    </location>
</feature>
<evidence type="ECO:0000256" key="7">
    <source>
        <dbReference type="SAM" id="SignalP"/>
    </source>
</evidence>
<dbReference type="Pfam" id="PF01435">
    <property type="entry name" value="Peptidase_M48"/>
    <property type="match status" value="1"/>
</dbReference>
<proteinExistence type="inferred from homology"/>
<evidence type="ECO:0000256" key="5">
    <source>
        <dbReference type="ARBA" id="ARBA00023049"/>
    </source>
</evidence>